<dbReference type="OrthoDB" id="3646734at2759"/>
<feature type="region of interest" description="Disordered" evidence="1">
    <location>
        <begin position="1"/>
        <end position="20"/>
    </location>
</feature>
<evidence type="ECO:0000313" key="3">
    <source>
        <dbReference type="Proteomes" id="UP000825890"/>
    </source>
</evidence>
<reference evidence="2 3" key="1">
    <citation type="submission" date="2021-01" db="EMBL/GenBank/DDBJ databases">
        <title>Cercospora kikuchii MAFF 305040 whole genome shotgun sequence.</title>
        <authorList>
            <person name="Kashiwa T."/>
            <person name="Suzuki T."/>
        </authorList>
    </citation>
    <scope>NUCLEOTIDE SEQUENCE [LARGE SCALE GENOMIC DNA]</scope>
    <source>
        <strain evidence="2 3">MAFF 305040</strain>
    </source>
</reference>
<dbReference type="CDD" id="cd09917">
    <property type="entry name" value="F-box_SF"/>
    <property type="match status" value="1"/>
</dbReference>
<keyword evidence="3" id="KW-1185">Reference proteome</keyword>
<evidence type="ECO:0000313" key="2">
    <source>
        <dbReference type="EMBL" id="GIZ41427.1"/>
    </source>
</evidence>
<evidence type="ECO:0008006" key="4">
    <source>
        <dbReference type="Google" id="ProtNLM"/>
    </source>
</evidence>
<gene>
    <name evidence="2" type="ORF">CKM354_000473100</name>
</gene>
<dbReference type="AlphaFoldDB" id="A0A9P3CDV1"/>
<dbReference type="GeneID" id="68290306"/>
<sequence>MKTKLRWESNNPFERLDGKDGEGNEIEIPLSPAEKVFSIFELAQHIFLDLPPRDILVNIQRTCKQFQAIVAGSKPLQQALFLEPISNIKLQLAACSRRYRCGGKWILSTERNWGCRDNKASHCIWIHPLIHRIEENDPKFEARCTYVKASWRKQLASQPPMSECVLLDDDDAMARDDNYVKAENPKGMLFSQIAKLCTGYARKNHILVEGVGGYDWAWENMPAGELLEGIRASAHHHDDYSDCNWCGSGGHCHDLFGEAKDAQEAKRAQLQSALTMRAKSIVDGE</sequence>
<accession>A0A9P3CDV1</accession>
<protein>
    <recommendedName>
        <fullName evidence="4">F-box domain-containing protein</fullName>
    </recommendedName>
</protein>
<dbReference type="EMBL" id="BOLY01000003">
    <property type="protein sequence ID" value="GIZ41427.1"/>
    <property type="molecule type" value="Genomic_DNA"/>
</dbReference>
<comment type="caution">
    <text evidence="2">The sequence shown here is derived from an EMBL/GenBank/DDBJ whole genome shotgun (WGS) entry which is preliminary data.</text>
</comment>
<dbReference type="Proteomes" id="UP000825890">
    <property type="component" value="Unassembled WGS sequence"/>
</dbReference>
<organism evidence="2 3">
    <name type="scientific">Cercospora kikuchii</name>
    <dbReference type="NCBI Taxonomy" id="84275"/>
    <lineage>
        <taxon>Eukaryota</taxon>
        <taxon>Fungi</taxon>
        <taxon>Dikarya</taxon>
        <taxon>Ascomycota</taxon>
        <taxon>Pezizomycotina</taxon>
        <taxon>Dothideomycetes</taxon>
        <taxon>Dothideomycetidae</taxon>
        <taxon>Mycosphaerellales</taxon>
        <taxon>Mycosphaerellaceae</taxon>
        <taxon>Cercospora</taxon>
    </lineage>
</organism>
<dbReference type="RefSeq" id="XP_044655914.1">
    <property type="nucleotide sequence ID" value="XM_044799979.1"/>
</dbReference>
<evidence type="ECO:0000256" key="1">
    <source>
        <dbReference type="SAM" id="MobiDB-lite"/>
    </source>
</evidence>
<proteinExistence type="predicted"/>
<name>A0A9P3CDV1_9PEZI</name>